<evidence type="ECO:0000313" key="1">
    <source>
        <dbReference type="EMBL" id="MBW8726702.1"/>
    </source>
</evidence>
<dbReference type="AlphaFoldDB" id="A0A952FKI6"/>
<dbReference type="EMBL" id="JAEKLZ010000229">
    <property type="protein sequence ID" value="MBW8726702.1"/>
    <property type="molecule type" value="Genomic_DNA"/>
</dbReference>
<name>A0A952FKI6_9PROT</name>
<dbReference type="Pfam" id="PF07366">
    <property type="entry name" value="SnoaL"/>
    <property type="match status" value="1"/>
</dbReference>
<evidence type="ECO:0000313" key="2">
    <source>
        <dbReference type="Proteomes" id="UP000700706"/>
    </source>
</evidence>
<protein>
    <submittedName>
        <fullName evidence="1">Ester cyclase</fullName>
    </submittedName>
</protein>
<proteinExistence type="predicted"/>
<comment type="caution">
    <text evidence="1">The sequence shown here is derived from an EMBL/GenBank/DDBJ whole genome shotgun (WGS) entry which is preliminary data.</text>
</comment>
<gene>
    <name evidence="1" type="ORF">JF625_16345</name>
</gene>
<dbReference type="InterPro" id="IPR032710">
    <property type="entry name" value="NTF2-like_dom_sf"/>
</dbReference>
<organism evidence="1 2">
    <name type="scientific">Inquilinus limosus</name>
    <dbReference type="NCBI Taxonomy" id="171674"/>
    <lineage>
        <taxon>Bacteria</taxon>
        <taxon>Pseudomonadati</taxon>
        <taxon>Pseudomonadota</taxon>
        <taxon>Alphaproteobacteria</taxon>
        <taxon>Rhodospirillales</taxon>
        <taxon>Rhodospirillaceae</taxon>
        <taxon>Inquilinus</taxon>
    </lineage>
</organism>
<accession>A0A952FKI6</accession>
<dbReference type="Proteomes" id="UP000700706">
    <property type="component" value="Unassembled WGS sequence"/>
</dbReference>
<dbReference type="PANTHER" id="PTHR38436">
    <property type="entry name" value="POLYKETIDE CYCLASE SNOAL-LIKE DOMAIN"/>
    <property type="match status" value="1"/>
</dbReference>
<dbReference type="InterPro" id="IPR009959">
    <property type="entry name" value="Cyclase_SnoaL-like"/>
</dbReference>
<dbReference type="Gene3D" id="3.10.450.50">
    <property type="match status" value="1"/>
</dbReference>
<dbReference type="GO" id="GO:0030638">
    <property type="term" value="P:polyketide metabolic process"/>
    <property type="evidence" value="ECO:0007669"/>
    <property type="project" value="InterPro"/>
</dbReference>
<dbReference type="PANTHER" id="PTHR38436:SF1">
    <property type="entry name" value="ESTER CYCLASE"/>
    <property type="match status" value="1"/>
</dbReference>
<reference evidence="1" key="1">
    <citation type="submission" date="2020-06" db="EMBL/GenBank/DDBJ databases">
        <title>Stable isotope informed genome-resolved metagenomics uncovers potential trophic interactions in rhizosphere soil.</title>
        <authorList>
            <person name="Starr E.P."/>
            <person name="Shi S."/>
            <person name="Blazewicz S.J."/>
            <person name="Koch B.J."/>
            <person name="Probst A.J."/>
            <person name="Hungate B.A."/>
            <person name="Pett-Ridge J."/>
            <person name="Firestone M.K."/>
            <person name="Banfield J.F."/>
        </authorList>
    </citation>
    <scope>NUCLEOTIDE SEQUENCE</scope>
    <source>
        <strain evidence="1">YM_69_17</strain>
    </source>
</reference>
<sequence>MSDSETIRQRFLAFRERLYGRHDLAAVDGMVHPDFTSDSPLIRPGIEGYKEFARMLQVALPNLQALRHDVVVEGDRLMAMAQWQGTHRGPLLGAAPTGAVLRFATADLYRLRDGLLAEHRDVVDRLDASIALGLISLPA</sequence>
<dbReference type="SUPFAM" id="SSF54427">
    <property type="entry name" value="NTF2-like"/>
    <property type="match status" value="1"/>
</dbReference>